<dbReference type="RefSeq" id="WP_386446675.1">
    <property type="nucleotide sequence ID" value="NZ_JBHSFH010000006.1"/>
</dbReference>
<keyword evidence="3" id="KW-0238">DNA-binding</keyword>
<gene>
    <name evidence="6" type="ORF">ACFPA8_12015</name>
</gene>
<evidence type="ECO:0000259" key="5">
    <source>
        <dbReference type="PROSITE" id="PS50931"/>
    </source>
</evidence>
<dbReference type="PROSITE" id="PS50931">
    <property type="entry name" value="HTH_LYSR"/>
    <property type="match status" value="1"/>
</dbReference>
<dbReference type="InterPro" id="IPR036390">
    <property type="entry name" value="WH_DNA-bd_sf"/>
</dbReference>
<dbReference type="Pfam" id="PF00126">
    <property type="entry name" value="HTH_1"/>
    <property type="match status" value="1"/>
</dbReference>
<evidence type="ECO:0000313" key="6">
    <source>
        <dbReference type="EMBL" id="MFC4494860.1"/>
    </source>
</evidence>
<dbReference type="EMBL" id="JBHSFH010000006">
    <property type="protein sequence ID" value="MFC4494860.1"/>
    <property type="molecule type" value="Genomic_DNA"/>
</dbReference>
<comment type="similarity">
    <text evidence="1">Belongs to the LysR transcriptional regulatory family.</text>
</comment>
<reference evidence="7" key="1">
    <citation type="journal article" date="2019" name="Int. J. Syst. Evol. Microbiol.">
        <title>The Global Catalogue of Microorganisms (GCM) 10K type strain sequencing project: providing services to taxonomists for standard genome sequencing and annotation.</title>
        <authorList>
            <consortium name="The Broad Institute Genomics Platform"/>
            <consortium name="The Broad Institute Genome Sequencing Center for Infectious Disease"/>
            <person name="Wu L."/>
            <person name="Ma J."/>
        </authorList>
    </citation>
    <scope>NUCLEOTIDE SEQUENCE [LARGE SCALE GENOMIC DNA]</scope>
    <source>
        <strain evidence="7">CGMCC 4.7357</strain>
    </source>
</reference>
<dbReference type="Proteomes" id="UP001595997">
    <property type="component" value="Unassembled WGS sequence"/>
</dbReference>
<dbReference type="Gene3D" id="1.10.10.10">
    <property type="entry name" value="Winged helix-like DNA-binding domain superfamily/Winged helix DNA-binding domain"/>
    <property type="match status" value="1"/>
</dbReference>
<keyword evidence="4" id="KW-0804">Transcription</keyword>
<comment type="caution">
    <text evidence="6">The sequence shown here is derived from an EMBL/GenBank/DDBJ whole genome shotgun (WGS) entry which is preliminary data.</text>
</comment>
<evidence type="ECO:0000256" key="4">
    <source>
        <dbReference type="ARBA" id="ARBA00023163"/>
    </source>
</evidence>
<dbReference type="CDD" id="cd08414">
    <property type="entry name" value="PBP2_LTTR_aromatics_like"/>
    <property type="match status" value="1"/>
</dbReference>
<dbReference type="InterPro" id="IPR000847">
    <property type="entry name" value="LysR_HTH_N"/>
</dbReference>
<dbReference type="Pfam" id="PF03466">
    <property type="entry name" value="LysR_substrate"/>
    <property type="match status" value="1"/>
</dbReference>
<evidence type="ECO:0000256" key="2">
    <source>
        <dbReference type="ARBA" id="ARBA00023015"/>
    </source>
</evidence>
<protein>
    <submittedName>
        <fullName evidence="6">LysR family transcriptional regulator</fullName>
    </submittedName>
</protein>
<evidence type="ECO:0000313" key="7">
    <source>
        <dbReference type="Proteomes" id="UP001595997"/>
    </source>
</evidence>
<dbReference type="SUPFAM" id="SSF53850">
    <property type="entry name" value="Periplasmic binding protein-like II"/>
    <property type="match status" value="1"/>
</dbReference>
<name>A0ABV9A542_9ACTN</name>
<dbReference type="PANTHER" id="PTHR30346">
    <property type="entry name" value="TRANSCRIPTIONAL DUAL REGULATOR HCAR-RELATED"/>
    <property type="match status" value="1"/>
</dbReference>
<dbReference type="InterPro" id="IPR036388">
    <property type="entry name" value="WH-like_DNA-bd_sf"/>
</dbReference>
<dbReference type="Gene3D" id="3.40.190.10">
    <property type="entry name" value="Periplasmic binding protein-like II"/>
    <property type="match status" value="2"/>
</dbReference>
<sequence length="306" mass="32531">MELRQMRYFLAVAECLHFSRAAELLGVSQATVSEQIRRLEGELGFPLLTRTSRHVGLTPAGHAFQQGCEPALEQLDNAALTAGDVAAGRLGRLRLGAGGAPLTRLVPAILRSLRSQAPGLTVTVSQLSITAQLTALCNGGIDAGFLRGAEAGAGLRVEPLFSENLTAVLPADHRLAEAEAVRLDQLAGETLVMWPRRDGLGFYDQIISLCAQRGFQPRTVLQAPDTTTQVALVAAGQGITIQPSTFNTLGADVTMVPIAPPTPTTTLHLAWRASADNPGLSRLVETAHRIAREQSRPADSSRRGRA</sequence>
<feature type="domain" description="HTH lysR-type" evidence="5">
    <location>
        <begin position="1"/>
        <end position="58"/>
    </location>
</feature>
<proteinExistence type="inferred from homology"/>
<evidence type="ECO:0000256" key="1">
    <source>
        <dbReference type="ARBA" id="ARBA00009437"/>
    </source>
</evidence>
<keyword evidence="2" id="KW-0805">Transcription regulation</keyword>
<evidence type="ECO:0000256" key="3">
    <source>
        <dbReference type="ARBA" id="ARBA00023125"/>
    </source>
</evidence>
<dbReference type="PRINTS" id="PR00039">
    <property type="entry name" value="HTHLYSR"/>
</dbReference>
<organism evidence="6 7">
    <name type="scientific">Streptomyces ovatisporus</name>
    <dbReference type="NCBI Taxonomy" id="1128682"/>
    <lineage>
        <taxon>Bacteria</taxon>
        <taxon>Bacillati</taxon>
        <taxon>Actinomycetota</taxon>
        <taxon>Actinomycetes</taxon>
        <taxon>Kitasatosporales</taxon>
        <taxon>Streptomycetaceae</taxon>
        <taxon>Streptomyces</taxon>
    </lineage>
</organism>
<dbReference type="InterPro" id="IPR005119">
    <property type="entry name" value="LysR_subst-bd"/>
</dbReference>
<keyword evidence="7" id="KW-1185">Reference proteome</keyword>
<accession>A0ABV9A542</accession>
<dbReference type="PANTHER" id="PTHR30346:SF0">
    <property type="entry name" value="HCA OPERON TRANSCRIPTIONAL ACTIVATOR HCAR"/>
    <property type="match status" value="1"/>
</dbReference>
<dbReference type="SUPFAM" id="SSF46785">
    <property type="entry name" value="Winged helix' DNA-binding domain"/>
    <property type="match status" value="1"/>
</dbReference>